<dbReference type="GO" id="GO:0005737">
    <property type="term" value="C:cytoplasm"/>
    <property type="evidence" value="ECO:0007669"/>
    <property type="project" value="TreeGrafter"/>
</dbReference>
<dbReference type="EMBL" id="JAFCMP010000536">
    <property type="protein sequence ID" value="KAG5176591.1"/>
    <property type="molecule type" value="Genomic_DNA"/>
</dbReference>
<keyword evidence="7" id="KW-1185">Reference proteome</keyword>
<dbReference type="InterPro" id="IPR004130">
    <property type="entry name" value="Gpn"/>
</dbReference>
<dbReference type="FunFam" id="3.40.50.300:FF:000338">
    <property type="entry name" value="GPN-loop GTPase 2"/>
    <property type="match status" value="1"/>
</dbReference>
<dbReference type="PANTHER" id="PTHR21231">
    <property type="entry name" value="XPA-BINDING PROTEIN 1-RELATED"/>
    <property type="match status" value="1"/>
</dbReference>
<dbReference type="InterPro" id="IPR027417">
    <property type="entry name" value="P-loop_NTPase"/>
</dbReference>
<dbReference type="InterPro" id="IPR030231">
    <property type="entry name" value="Gpn2"/>
</dbReference>
<dbReference type="GO" id="GO:0005525">
    <property type="term" value="F:GTP binding"/>
    <property type="evidence" value="ECO:0007669"/>
    <property type="project" value="UniProtKB-KW"/>
</dbReference>
<dbReference type="OrthoDB" id="5839at2759"/>
<evidence type="ECO:0000256" key="1">
    <source>
        <dbReference type="ARBA" id="ARBA00005290"/>
    </source>
</evidence>
<keyword evidence="3 5" id="KW-0378">Hydrolase</keyword>
<dbReference type="Proteomes" id="UP000664859">
    <property type="component" value="Unassembled WGS sequence"/>
</dbReference>
<dbReference type="Pfam" id="PF03029">
    <property type="entry name" value="ATP_bind_1"/>
    <property type="match status" value="1"/>
</dbReference>
<evidence type="ECO:0000313" key="7">
    <source>
        <dbReference type="Proteomes" id="UP000664859"/>
    </source>
</evidence>
<dbReference type="CDD" id="cd17871">
    <property type="entry name" value="GPN2"/>
    <property type="match status" value="1"/>
</dbReference>
<accession>A0A836C9S8</accession>
<comment type="similarity">
    <text evidence="1 5">Belongs to the GPN-loop GTPase family.</text>
</comment>
<dbReference type="PANTHER" id="PTHR21231:SF3">
    <property type="entry name" value="GPN-LOOP GTPASE 2"/>
    <property type="match status" value="1"/>
</dbReference>
<dbReference type="AlphaFoldDB" id="A0A836C9S8"/>
<evidence type="ECO:0000256" key="4">
    <source>
        <dbReference type="ARBA" id="ARBA00023134"/>
    </source>
</evidence>
<dbReference type="GO" id="GO:0003924">
    <property type="term" value="F:GTPase activity"/>
    <property type="evidence" value="ECO:0007669"/>
    <property type="project" value="TreeGrafter"/>
</dbReference>
<evidence type="ECO:0000313" key="6">
    <source>
        <dbReference type="EMBL" id="KAG5176591.1"/>
    </source>
</evidence>
<keyword evidence="4 5" id="KW-0342">GTP-binding</keyword>
<evidence type="ECO:0000256" key="5">
    <source>
        <dbReference type="RuleBase" id="RU365059"/>
    </source>
</evidence>
<comment type="subunit">
    <text evidence="5">Binds to RNA polymerase II (RNAPII).</text>
</comment>
<sequence>MADDGGEEDQLPCFGQIVVGPPGSGKTTFCHGMSQYLTALGREVAIINLDPANHGERLPYKPAVDIEDLVSLEGVMSTLGLGPNGAIIYSIEFLEKNLDWLLDKLRAHRAKYLLFDFPGQAGVELFTHYTCIQNIVQTLQKHDYRLTAVHLVDAYHCSDASRFISVVLVSLMSMMRLELPHVNVLSKVDLIEQYGPLAFNLDFFTECTDMTRILDYIDAPARGADELDRDLQGAHERPQGDATSKKLSRLTREICDVVESFGLVSFTTLDIQDGESVGRVLSKIDKANGYVVQSAAAAAAAQQGRDPRAAANALFQSAFSGNEADYEHLASVRERHMGRTSGDDT</sequence>
<proteinExistence type="inferred from homology"/>
<dbReference type="Gene3D" id="3.40.50.300">
    <property type="entry name" value="P-loop containing nucleotide triphosphate hydrolases"/>
    <property type="match status" value="1"/>
</dbReference>
<keyword evidence="2 5" id="KW-0547">Nucleotide-binding</keyword>
<reference evidence="6" key="1">
    <citation type="submission" date="2021-02" db="EMBL/GenBank/DDBJ databases">
        <title>First Annotated Genome of the Yellow-green Alga Tribonema minus.</title>
        <authorList>
            <person name="Mahan K.M."/>
        </authorList>
    </citation>
    <scope>NUCLEOTIDE SEQUENCE</scope>
    <source>
        <strain evidence="6">UTEX B ZZ1240</strain>
    </source>
</reference>
<name>A0A836C9S8_9STRA</name>
<protein>
    <recommendedName>
        <fullName evidence="5">GPN-loop GTPase 2</fullName>
    </recommendedName>
</protein>
<comment type="function">
    <text evidence="5">Small GTPase required for proper localization of RNA polymerase II and III (RNAPII and RNAPIII). May act at an RNAP assembly step prior to nuclear import.</text>
</comment>
<organism evidence="6 7">
    <name type="scientific">Tribonema minus</name>
    <dbReference type="NCBI Taxonomy" id="303371"/>
    <lineage>
        <taxon>Eukaryota</taxon>
        <taxon>Sar</taxon>
        <taxon>Stramenopiles</taxon>
        <taxon>Ochrophyta</taxon>
        <taxon>PX clade</taxon>
        <taxon>Xanthophyceae</taxon>
        <taxon>Tribonematales</taxon>
        <taxon>Tribonemataceae</taxon>
        <taxon>Tribonema</taxon>
    </lineage>
</organism>
<evidence type="ECO:0000256" key="2">
    <source>
        <dbReference type="ARBA" id="ARBA00022741"/>
    </source>
</evidence>
<dbReference type="SUPFAM" id="SSF52540">
    <property type="entry name" value="P-loop containing nucleoside triphosphate hydrolases"/>
    <property type="match status" value="1"/>
</dbReference>
<comment type="caution">
    <text evidence="6">The sequence shown here is derived from an EMBL/GenBank/DDBJ whole genome shotgun (WGS) entry which is preliminary data.</text>
</comment>
<gene>
    <name evidence="6" type="ORF">JKP88DRAFT_159087</name>
</gene>
<evidence type="ECO:0000256" key="3">
    <source>
        <dbReference type="ARBA" id="ARBA00022801"/>
    </source>
</evidence>